<reference evidence="3 4" key="1">
    <citation type="submission" date="2017-04" db="EMBL/GenBank/DDBJ databases">
        <authorList>
            <person name="Afonso C.L."/>
            <person name="Miller P.J."/>
            <person name="Scott M.A."/>
            <person name="Spackman E."/>
            <person name="Goraichik I."/>
            <person name="Dimitrov K.M."/>
            <person name="Suarez D.L."/>
            <person name="Swayne D.E."/>
        </authorList>
    </citation>
    <scope>NUCLEOTIDE SEQUENCE [LARGE SCALE GENOMIC DNA]</scope>
    <source>
        <strain evidence="3 4">DSM 3385</strain>
    </source>
</reference>
<feature type="domain" description="Nucleoside phosphorylase" evidence="2">
    <location>
        <begin position="111"/>
        <end position="291"/>
    </location>
</feature>
<sequence length="303" mass="33003">MSLPTLSDLNSPSLVPPLGARSAPDIGPLAVMISTEPDVRYIKKNLGRPRSRSFFMGELFPIRAADTKAYPGQEKHKETPDTGKSPSMEINEKGTLKNKIKANAVDKQAAVFAGPYIGAPYAVMLLESLIARGAKQIIVIGWCGSISSDIQIGDILMPHAAIAHEGTSQNYMACTERCPEIPLPASPSNATGLTEKLTEYLDENHIPFKTGTIWTTDAIYRETAEKVSFFRARGALAVEMECSALFAVAAHRKVELVPLLVVSDELSKTQWKPAFKSKVFGAARKQVSNAVIDFCNRHCRTLS</sequence>
<gene>
    <name evidence="3" type="ORF">SAMN02746065_10872</name>
</gene>
<dbReference type="SUPFAM" id="SSF53167">
    <property type="entry name" value="Purine and uridine phosphorylases"/>
    <property type="match status" value="1"/>
</dbReference>
<dbReference type="PANTHER" id="PTHR43691">
    <property type="entry name" value="URIDINE PHOSPHORYLASE"/>
    <property type="match status" value="1"/>
</dbReference>
<dbReference type="PANTHER" id="PTHR43691:SF6">
    <property type="entry name" value="AMP NUCLEOSIDASE"/>
    <property type="match status" value="1"/>
</dbReference>
<evidence type="ECO:0000313" key="3">
    <source>
        <dbReference type="EMBL" id="SMC71906.1"/>
    </source>
</evidence>
<dbReference type="CDD" id="cd09007">
    <property type="entry name" value="NP-I_spr0068"/>
    <property type="match status" value="1"/>
</dbReference>
<dbReference type="Gene3D" id="3.40.50.1580">
    <property type="entry name" value="Nucleoside phosphorylase domain"/>
    <property type="match status" value="1"/>
</dbReference>
<keyword evidence="4" id="KW-1185">Reference proteome</keyword>
<dbReference type="STRING" id="1121400.SAMN02746065_10872"/>
<dbReference type="EMBL" id="FWXY01000008">
    <property type="protein sequence ID" value="SMC71906.1"/>
    <property type="molecule type" value="Genomic_DNA"/>
</dbReference>
<feature type="region of interest" description="Disordered" evidence="1">
    <location>
        <begin position="1"/>
        <end position="20"/>
    </location>
</feature>
<organism evidence="3 4">
    <name type="scientific">Desulfocicer vacuolatum DSM 3385</name>
    <dbReference type="NCBI Taxonomy" id="1121400"/>
    <lineage>
        <taxon>Bacteria</taxon>
        <taxon>Pseudomonadati</taxon>
        <taxon>Thermodesulfobacteriota</taxon>
        <taxon>Desulfobacteria</taxon>
        <taxon>Desulfobacterales</taxon>
        <taxon>Desulfobacteraceae</taxon>
        <taxon>Desulfocicer</taxon>
    </lineage>
</organism>
<dbReference type="AlphaFoldDB" id="A0A1W2BGE2"/>
<dbReference type="InterPro" id="IPR000845">
    <property type="entry name" value="Nucleoside_phosphorylase_d"/>
</dbReference>
<feature type="region of interest" description="Disordered" evidence="1">
    <location>
        <begin position="68"/>
        <end position="90"/>
    </location>
</feature>
<dbReference type="Pfam" id="PF01048">
    <property type="entry name" value="PNP_UDP_1"/>
    <property type="match status" value="1"/>
</dbReference>
<dbReference type="GO" id="GO:0003824">
    <property type="term" value="F:catalytic activity"/>
    <property type="evidence" value="ECO:0007669"/>
    <property type="project" value="InterPro"/>
</dbReference>
<evidence type="ECO:0000313" key="4">
    <source>
        <dbReference type="Proteomes" id="UP000192418"/>
    </source>
</evidence>
<evidence type="ECO:0000259" key="2">
    <source>
        <dbReference type="Pfam" id="PF01048"/>
    </source>
</evidence>
<protein>
    <submittedName>
        <fullName evidence="3">Uridine phosphorylase</fullName>
    </submittedName>
</protein>
<dbReference type="Proteomes" id="UP000192418">
    <property type="component" value="Unassembled WGS sequence"/>
</dbReference>
<dbReference type="GO" id="GO:0009116">
    <property type="term" value="P:nucleoside metabolic process"/>
    <property type="evidence" value="ECO:0007669"/>
    <property type="project" value="InterPro"/>
</dbReference>
<evidence type="ECO:0000256" key="1">
    <source>
        <dbReference type="SAM" id="MobiDB-lite"/>
    </source>
</evidence>
<accession>A0A1W2BGE2</accession>
<dbReference type="InterPro" id="IPR035994">
    <property type="entry name" value="Nucleoside_phosphorylase_sf"/>
</dbReference>
<dbReference type="GO" id="GO:0005829">
    <property type="term" value="C:cytosol"/>
    <property type="evidence" value="ECO:0007669"/>
    <property type="project" value="TreeGrafter"/>
</dbReference>
<feature type="compositionally biased region" description="Polar residues" evidence="1">
    <location>
        <begin position="1"/>
        <end position="13"/>
    </location>
</feature>
<proteinExistence type="predicted"/>
<name>A0A1W2BGE2_9BACT</name>